<dbReference type="Gene3D" id="3.40.50.300">
    <property type="entry name" value="P-loop containing nucleotide triphosphate hydrolases"/>
    <property type="match status" value="1"/>
</dbReference>
<comment type="caution">
    <text evidence="2">The sequence shown here is derived from an EMBL/GenBank/DDBJ whole genome shotgun (WGS) entry which is preliminary data.</text>
</comment>
<evidence type="ECO:0000313" key="2">
    <source>
        <dbReference type="EMBL" id="KXZ51846.1"/>
    </source>
</evidence>
<gene>
    <name evidence="2" type="ORF">GPECTOR_11g285</name>
</gene>
<accession>A0A150GPR1</accession>
<feature type="compositionally biased region" description="Gly residues" evidence="1">
    <location>
        <begin position="87"/>
        <end position="96"/>
    </location>
</feature>
<evidence type="ECO:0000313" key="3">
    <source>
        <dbReference type="Proteomes" id="UP000075714"/>
    </source>
</evidence>
<keyword evidence="3" id="KW-1185">Reference proteome</keyword>
<feature type="region of interest" description="Disordered" evidence="1">
    <location>
        <begin position="77"/>
        <end position="96"/>
    </location>
</feature>
<proteinExistence type="predicted"/>
<dbReference type="SUPFAM" id="SSF52540">
    <property type="entry name" value="P-loop containing nucleoside triphosphate hydrolases"/>
    <property type="match status" value="1"/>
</dbReference>
<evidence type="ECO:0000256" key="1">
    <source>
        <dbReference type="SAM" id="MobiDB-lite"/>
    </source>
</evidence>
<dbReference type="PANTHER" id="PTHR48040">
    <property type="entry name" value="PLEIOTROPIC DRUG RESISTANCE PROTEIN 1-LIKE ISOFORM X1"/>
    <property type="match status" value="1"/>
</dbReference>
<dbReference type="EMBL" id="LSYV01000012">
    <property type="protein sequence ID" value="KXZ51846.1"/>
    <property type="molecule type" value="Genomic_DNA"/>
</dbReference>
<sequence>MGAGAAAVLDARAASLVMRAVRKTVNTGRTVVCTIHQPSREIFEAFDELLLLKPGGRVIFNGPMGQGGTNLIEHFHGVEGVPRDPGSGPGSRQGIQ</sequence>
<dbReference type="OrthoDB" id="566375at2759"/>
<dbReference type="Proteomes" id="UP000075714">
    <property type="component" value="Unassembled WGS sequence"/>
</dbReference>
<dbReference type="PANTHER" id="PTHR48040:SF13">
    <property type="entry name" value="ABC TRANSPORTER G FAMILY MEMBER 31"/>
    <property type="match status" value="1"/>
</dbReference>
<organism evidence="2 3">
    <name type="scientific">Gonium pectorale</name>
    <name type="common">Green alga</name>
    <dbReference type="NCBI Taxonomy" id="33097"/>
    <lineage>
        <taxon>Eukaryota</taxon>
        <taxon>Viridiplantae</taxon>
        <taxon>Chlorophyta</taxon>
        <taxon>core chlorophytes</taxon>
        <taxon>Chlorophyceae</taxon>
        <taxon>CS clade</taxon>
        <taxon>Chlamydomonadales</taxon>
        <taxon>Volvocaceae</taxon>
        <taxon>Gonium</taxon>
    </lineage>
</organism>
<dbReference type="InterPro" id="IPR027417">
    <property type="entry name" value="P-loop_NTPase"/>
</dbReference>
<name>A0A150GPR1_GONPE</name>
<dbReference type="AlphaFoldDB" id="A0A150GPR1"/>
<reference evidence="3" key="1">
    <citation type="journal article" date="2016" name="Nat. Commun.">
        <title>The Gonium pectorale genome demonstrates co-option of cell cycle regulation during the evolution of multicellularity.</title>
        <authorList>
            <person name="Hanschen E.R."/>
            <person name="Marriage T.N."/>
            <person name="Ferris P.J."/>
            <person name="Hamaji T."/>
            <person name="Toyoda A."/>
            <person name="Fujiyama A."/>
            <person name="Neme R."/>
            <person name="Noguchi H."/>
            <person name="Minakuchi Y."/>
            <person name="Suzuki M."/>
            <person name="Kawai-Toyooka H."/>
            <person name="Smith D.R."/>
            <person name="Sparks H."/>
            <person name="Anderson J."/>
            <person name="Bakaric R."/>
            <person name="Luria V."/>
            <person name="Karger A."/>
            <person name="Kirschner M.W."/>
            <person name="Durand P.M."/>
            <person name="Michod R.E."/>
            <person name="Nozaki H."/>
            <person name="Olson B.J."/>
        </authorList>
    </citation>
    <scope>NUCLEOTIDE SEQUENCE [LARGE SCALE GENOMIC DNA]</scope>
    <source>
        <strain evidence="3">NIES-2863</strain>
    </source>
</reference>
<protein>
    <submittedName>
        <fullName evidence="2">Uncharacterized protein</fullName>
    </submittedName>
</protein>